<accession>A0ABZ0I1E4</accession>
<dbReference type="NCBIfam" id="TIGR02727">
    <property type="entry name" value="MTHFS_bact"/>
    <property type="match status" value="1"/>
</dbReference>
<dbReference type="PANTHER" id="PTHR23407:SF1">
    <property type="entry name" value="5-FORMYLTETRAHYDROFOLATE CYCLO-LIGASE"/>
    <property type="match status" value="1"/>
</dbReference>
<comment type="catalytic activity">
    <reaction evidence="4">
        <text>(6S)-5-formyl-5,6,7,8-tetrahydrofolate + ATP = (6R)-5,10-methenyltetrahydrofolate + ADP + phosphate</text>
        <dbReference type="Rhea" id="RHEA:10488"/>
        <dbReference type="ChEBI" id="CHEBI:30616"/>
        <dbReference type="ChEBI" id="CHEBI:43474"/>
        <dbReference type="ChEBI" id="CHEBI:57455"/>
        <dbReference type="ChEBI" id="CHEBI:57457"/>
        <dbReference type="ChEBI" id="CHEBI:456216"/>
        <dbReference type="EC" id="6.3.3.2"/>
    </reaction>
</comment>
<evidence type="ECO:0000256" key="1">
    <source>
        <dbReference type="ARBA" id="ARBA00010638"/>
    </source>
</evidence>
<dbReference type="InterPro" id="IPR024185">
    <property type="entry name" value="FTHF_cligase-like_sf"/>
</dbReference>
<evidence type="ECO:0000256" key="2">
    <source>
        <dbReference type="ARBA" id="ARBA00022741"/>
    </source>
</evidence>
<dbReference type="EC" id="6.3.3.2" evidence="4"/>
<dbReference type="GO" id="GO:0030272">
    <property type="term" value="F:5-formyltetrahydrofolate cyclo-ligase activity"/>
    <property type="evidence" value="ECO:0007669"/>
    <property type="project" value="UniProtKB-EC"/>
</dbReference>
<evidence type="ECO:0000313" key="6">
    <source>
        <dbReference type="Proteomes" id="UP001626537"/>
    </source>
</evidence>
<keyword evidence="3 4" id="KW-0067">ATP-binding</keyword>
<proteinExistence type="inferred from homology"/>
<dbReference type="InterPro" id="IPR037171">
    <property type="entry name" value="NagB/RpiA_transferase-like"/>
</dbReference>
<evidence type="ECO:0000256" key="4">
    <source>
        <dbReference type="RuleBase" id="RU361279"/>
    </source>
</evidence>
<evidence type="ECO:0000313" key="5">
    <source>
        <dbReference type="EMBL" id="WOJ92355.1"/>
    </source>
</evidence>
<comment type="cofactor">
    <cofactor evidence="4">
        <name>Mg(2+)</name>
        <dbReference type="ChEBI" id="CHEBI:18420"/>
    </cofactor>
</comment>
<dbReference type="Pfam" id="PF01812">
    <property type="entry name" value="5-FTHF_cyc-lig"/>
    <property type="match status" value="1"/>
</dbReference>
<keyword evidence="5" id="KW-0436">Ligase</keyword>
<keyword evidence="4" id="KW-0479">Metal-binding</keyword>
<sequence length="195" mass="21487">MSTEDLSRNVRRQRLREQRRCLDNDYAQAASLKAAQHLVRDPLWQAQHIALYLSNDGELDPSAIAKAAWEAGKHLYLPVISSSGIQFCPWHVSDALQPNRYGIGEPQGKPVAPGTLELLLLPTVGWSASGFRLGMGGGYYDRFLASNNCETALRFGLAYDCQQDDSLDLLQESWDQPLHGVLTESGIKRFGGGAS</sequence>
<dbReference type="InterPro" id="IPR002698">
    <property type="entry name" value="FTHF_cligase"/>
</dbReference>
<keyword evidence="2 4" id="KW-0547">Nucleotide-binding</keyword>
<keyword evidence="4" id="KW-0460">Magnesium</keyword>
<dbReference type="Gene3D" id="3.40.50.10420">
    <property type="entry name" value="NagB/RpiA/CoA transferase-like"/>
    <property type="match status" value="1"/>
</dbReference>
<reference evidence="5 6" key="1">
    <citation type="submission" date="2023-10" db="EMBL/GenBank/DDBJ databases">
        <title>Two novel species belonging to the OM43/NOR5 clade.</title>
        <authorList>
            <person name="Park M."/>
        </authorList>
    </citation>
    <scope>NUCLEOTIDE SEQUENCE [LARGE SCALE GENOMIC DNA]</scope>
    <source>
        <strain evidence="5 6">IMCC43200</strain>
    </source>
</reference>
<dbReference type="EMBL" id="CP136864">
    <property type="protein sequence ID" value="WOJ92355.1"/>
    <property type="molecule type" value="Genomic_DNA"/>
</dbReference>
<comment type="similarity">
    <text evidence="1 4">Belongs to the 5-formyltetrahydrofolate cyclo-ligase family.</text>
</comment>
<dbReference type="PANTHER" id="PTHR23407">
    <property type="entry name" value="ATPASE INHIBITOR/5-FORMYLTETRAHYDROFOLATE CYCLO-LIGASE"/>
    <property type="match status" value="1"/>
</dbReference>
<dbReference type="PIRSF" id="PIRSF006806">
    <property type="entry name" value="FTHF_cligase"/>
    <property type="match status" value="1"/>
</dbReference>
<dbReference type="Proteomes" id="UP001626537">
    <property type="component" value="Chromosome"/>
</dbReference>
<dbReference type="RefSeq" id="WP_407346950.1">
    <property type="nucleotide sequence ID" value="NZ_CP136864.1"/>
</dbReference>
<organism evidence="5 6">
    <name type="scientific">Congregibacter variabilis</name>
    <dbReference type="NCBI Taxonomy" id="3081200"/>
    <lineage>
        <taxon>Bacteria</taxon>
        <taxon>Pseudomonadati</taxon>
        <taxon>Pseudomonadota</taxon>
        <taxon>Gammaproteobacteria</taxon>
        <taxon>Cellvibrionales</taxon>
        <taxon>Halieaceae</taxon>
        <taxon>Congregibacter</taxon>
    </lineage>
</organism>
<evidence type="ECO:0000256" key="3">
    <source>
        <dbReference type="ARBA" id="ARBA00022840"/>
    </source>
</evidence>
<protein>
    <recommendedName>
        <fullName evidence="4">5-formyltetrahydrofolate cyclo-ligase</fullName>
        <ecNumber evidence="4">6.3.3.2</ecNumber>
    </recommendedName>
</protein>
<dbReference type="SUPFAM" id="SSF100950">
    <property type="entry name" value="NagB/RpiA/CoA transferase-like"/>
    <property type="match status" value="1"/>
</dbReference>
<keyword evidence="6" id="KW-1185">Reference proteome</keyword>
<name>A0ABZ0I1E4_9GAMM</name>
<gene>
    <name evidence="5" type="ORF">R0135_11220</name>
</gene>